<feature type="compositionally biased region" description="Basic and acidic residues" evidence="1">
    <location>
        <begin position="118"/>
        <end position="136"/>
    </location>
</feature>
<comment type="caution">
    <text evidence="2">The sequence shown here is derived from an EMBL/GenBank/DDBJ whole genome shotgun (WGS) entry which is preliminary data.</text>
</comment>
<keyword evidence="3" id="KW-1185">Reference proteome</keyword>
<dbReference type="Proteomes" id="UP001371456">
    <property type="component" value="Unassembled WGS sequence"/>
</dbReference>
<gene>
    <name evidence="2" type="ORF">RDI58_010107</name>
</gene>
<name>A0AAN8TSV1_SOLBU</name>
<feature type="compositionally biased region" description="Basic and acidic residues" evidence="1">
    <location>
        <begin position="96"/>
        <end position="106"/>
    </location>
</feature>
<evidence type="ECO:0000313" key="2">
    <source>
        <dbReference type="EMBL" id="KAK6791026.1"/>
    </source>
</evidence>
<evidence type="ECO:0000313" key="3">
    <source>
        <dbReference type="Proteomes" id="UP001371456"/>
    </source>
</evidence>
<evidence type="ECO:0000256" key="1">
    <source>
        <dbReference type="SAM" id="MobiDB-lite"/>
    </source>
</evidence>
<reference evidence="2 3" key="1">
    <citation type="submission" date="2024-02" db="EMBL/GenBank/DDBJ databases">
        <title>de novo genome assembly of Solanum bulbocastanum strain 11H21.</title>
        <authorList>
            <person name="Hosaka A.J."/>
        </authorList>
    </citation>
    <scope>NUCLEOTIDE SEQUENCE [LARGE SCALE GENOMIC DNA]</scope>
    <source>
        <tissue evidence="2">Young leaves</tissue>
    </source>
</reference>
<dbReference type="EMBL" id="JBANQN010000004">
    <property type="protein sequence ID" value="KAK6791026.1"/>
    <property type="molecule type" value="Genomic_DNA"/>
</dbReference>
<sequence>MRIEKDDNVMSPTVAKAIQESQAAMLLKLNSAIKPPMVTLSISGHEVLSQKLDSPDEHQAEFGQLISSTGNDIILAKDMKNEIQDLLTKPITPSEEPAKESSEKEQGQGLVVTNDQQDEAKEVEDEKLVHVVERAKQPTPPGKRPGPSIG</sequence>
<dbReference type="AlphaFoldDB" id="A0AAN8TSV1"/>
<proteinExistence type="predicted"/>
<accession>A0AAN8TSV1</accession>
<protein>
    <submittedName>
        <fullName evidence="2">Uncharacterized protein</fullName>
    </submittedName>
</protein>
<feature type="region of interest" description="Disordered" evidence="1">
    <location>
        <begin position="86"/>
        <end position="150"/>
    </location>
</feature>
<organism evidence="2 3">
    <name type="scientific">Solanum bulbocastanum</name>
    <name type="common">Wild potato</name>
    <dbReference type="NCBI Taxonomy" id="147425"/>
    <lineage>
        <taxon>Eukaryota</taxon>
        <taxon>Viridiplantae</taxon>
        <taxon>Streptophyta</taxon>
        <taxon>Embryophyta</taxon>
        <taxon>Tracheophyta</taxon>
        <taxon>Spermatophyta</taxon>
        <taxon>Magnoliopsida</taxon>
        <taxon>eudicotyledons</taxon>
        <taxon>Gunneridae</taxon>
        <taxon>Pentapetalae</taxon>
        <taxon>asterids</taxon>
        <taxon>lamiids</taxon>
        <taxon>Solanales</taxon>
        <taxon>Solanaceae</taxon>
        <taxon>Solanoideae</taxon>
        <taxon>Solaneae</taxon>
        <taxon>Solanum</taxon>
    </lineage>
</organism>